<evidence type="ECO:0000256" key="4">
    <source>
        <dbReference type="ARBA" id="ARBA00022967"/>
    </source>
</evidence>
<feature type="transmembrane region" description="Helical" evidence="8">
    <location>
        <begin position="344"/>
        <end position="362"/>
    </location>
</feature>
<comment type="subcellular location">
    <subcellularLocation>
        <location evidence="1">Membrane</location>
        <topology evidence="1">Multi-pass membrane protein</topology>
    </subcellularLocation>
</comment>
<evidence type="ECO:0000256" key="8">
    <source>
        <dbReference type="RuleBase" id="RU003404"/>
    </source>
</evidence>
<geneLocation type="mitochondrion" evidence="11"/>
<evidence type="ECO:0000256" key="1">
    <source>
        <dbReference type="ARBA" id="ARBA00004141"/>
    </source>
</evidence>
<feature type="transmembrane region" description="Helical" evidence="8">
    <location>
        <begin position="383"/>
        <end position="401"/>
    </location>
</feature>
<dbReference type="NCBIfam" id="NF005141">
    <property type="entry name" value="PRK06590.1"/>
    <property type="match status" value="1"/>
</dbReference>
<evidence type="ECO:0000256" key="6">
    <source>
        <dbReference type="ARBA" id="ARBA00023027"/>
    </source>
</evidence>
<feature type="transmembrane region" description="Helical" evidence="8">
    <location>
        <begin position="284"/>
        <end position="305"/>
    </location>
</feature>
<feature type="transmembrane region" description="Helical" evidence="8">
    <location>
        <begin position="421"/>
        <end position="441"/>
    </location>
</feature>
<feature type="transmembrane region" description="Helical" evidence="8">
    <location>
        <begin position="523"/>
        <end position="547"/>
    </location>
</feature>
<dbReference type="GO" id="GO:0003954">
    <property type="term" value="F:NADH dehydrogenase activity"/>
    <property type="evidence" value="ECO:0007669"/>
    <property type="project" value="TreeGrafter"/>
</dbReference>
<keyword evidence="4" id="KW-1278">Translocase</keyword>
<keyword evidence="8" id="KW-0830">Ubiquinone</keyword>
<dbReference type="GO" id="GO:0015990">
    <property type="term" value="P:electron transport coupled proton transport"/>
    <property type="evidence" value="ECO:0007669"/>
    <property type="project" value="TreeGrafter"/>
</dbReference>
<feature type="transmembrane region" description="Helical" evidence="8">
    <location>
        <begin position="462"/>
        <end position="483"/>
    </location>
</feature>
<dbReference type="EMBL" id="MK086000">
    <property type="protein sequence ID" value="QBX98529.1"/>
    <property type="molecule type" value="Genomic_DNA"/>
</dbReference>
<dbReference type="GeneID" id="40351478"/>
<evidence type="ECO:0000313" key="11">
    <source>
        <dbReference type="EMBL" id="QBX98529.1"/>
    </source>
</evidence>
<dbReference type="PANTHER" id="PTHR42829:SF2">
    <property type="entry name" value="NADH-UBIQUINONE OXIDOREDUCTASE CHAIN 5"/>
    <property type="match status" value="1"/>
</dbReference>
<feature type="transmembrane region" description="Helical" evidence="8">
    <location>
        <begin position="83"/>
        <end position="101"/>
    </location>
</feature>
<dbReference type="RefSeq" id="YP_009646647.1">
    <property type="nucleotide sequence ID" value="NC_042491.1"/>
</dbReference>
<proteinExistence type="inferred from homology"/>
<evidence type="ECO:0000256" key="5">
    <source>
        <dbReference type="ARBA" id="ARBA00022989"/>
    </source>
</evidence>
<dbReference type="PANTHER" id="PTHR42829">
    <property type="entry name" value="NADH-UBIQUINONE OXIDOREDUCTASE CHAIN 5"/>
    <property type="match status" value="1"/>
</dbReference>
<feature type="transmembrane region" description="Helical" evidence="8">
    <location>
        <begin position="621"/>
        <end position="640"/>
    </location>
</feature>
<keyword evidence="6 8" id="KW-0520">NAD</keyword>
<protein>
    <recommendedName>
        <fullName evidence="8">NADH-ubiquinone oxidoreductase chain 5</fullName>
        <ecNumber evidence="8">7.1.1.2</ecNumber>
    </recommendedName>
</protein>
<evidence type="ECO:0000256" key="7">
    <source>
        <dbReference type="ARBA" id="ARBA00023136"/>
    </source>
</evidence>
<feature type="transmembrane region" description="Helical" evidence="8">
    <location>
        <begin position="28"/>
        <end position="50"/>
    </location>
</feature>
<keyword evidence="5 8" id="KW-1133">Transmembrane helix</keyword>
<keyword evidence="8" id="KW-0813">Transport</keyword>
<keyword evidence="7 8" id="KW-0472">Membrane</keyword>
<dbReference type="InterPro" id="IPR018393">
    <property type="entry name" value="NADHpl_OxRdtase_5_subgr"/>
</dbReference>
<evidence type="ECO:0000256" key="2">
    <source>
        <dbReference type="ARBA" id="ARBA00008200"/>
    </source>
</evidence>
<dbReference type="InterPro" id="IPR003945">
    <property type="entry name" value="NU5C-like"/>
</dbReference>
<feature type="domain" description="NADH:quinone oxidoreductase/Mrp antiporter transmembrane" evidence="9">
    <location>
        <begin position="131"/>
        <end position="425"/>
    </location>
</feature>
<keyword evidence="8 11" id="KW-0496">Mitochondrion</keyword>
<gene>
    <name evidence="11" type="primary">nad5</name>
</gene>
<dbReference type="GO" id="GO:0008137">
    <property type="term" value="F:NADH dehydrogenase (ubiquinone) activity"/>
    <property type="evidence" value="ECO:0007669"/>
    <property type="project" value="UniProtKB-EC"/>
</dbReference>
<evidence type="ECO:0000256" key="3">
    <source>
        <dbReference type="ARBA" id="ARBA00022692"/>
    </source>
</evidence>
<dbReference type="PRINTS" id="PR01434">
    <property type="entry name" value="NADHDHGNASE5"/>
</dbReference>
<accession>A0A4D6C681</accession>
<comment type="function">
    <text evidence="8">Core subunit of the mitochondrial membrane respiratory chain NADH dehydrogenase (Complex I) which catalyzes electron transfer from NADH through the respiratory chain, using ubiquinone as an electron acceptor. Essential for the catalytic activity and assembly of complex I.</text>
</comment>
<dbReference type="GO" id="GO:0042773">
    <property type="term" value="P:ATP synthesis coupled electron transport"/>
    <property type="evidence" value="ECO:0007669"/>
    <property type="project" value="InterPro"/>
</dbReference>
<keyword evidence="3 8" id="KW-0812">Transmembrane</keyword>
<dbReference type="Gene3D" id="1.20.5.2700">
    <property type="match status" value="1"/>
</dbReference>
<evidence type="ECO:0000259" key="9">
    <source>
        <dbReference type="Pfam" id="PF00361"/>
    </source>
</evidence>
<name>A0A4D6C681_9CHLO</name>
<feature type="transmembrane region" description="Helical" evidence="8">
    <location>
        <begin position="113"/>
        <end position="130"/>
    </location>
</feature>
<dbReference type="AlphaFoldDB" id="A0A4D6C681"/>
<evidence type="ECO:0000259" key="10">
    <source>
        <dbReference type="Pfam" id="PF00662"/>
    </source>
</evidence>
<feature type="transmembrane region" description="Helical" evidence="8">
    <location>
        <begin position="136"/>
        <end position="155"/>
    </location>
</feature>
<dbReference type="Pfam" id="PF00361">
    <property type="entry name" value="Proton_antipo_M"/>
    <property type="match status" value="1"/>
</dbReference>
<dbReference type="EC" id="7.1.1.2" evidence="8"/>
<dbReference type="NCBIfam" id="TIGR01974">
    <property type="entry name" value="NDH_I_L"/>
    <property type="match status" value="1"/>
</dbReference>
<reference evidence="11" key="1">
    <citation type="journal article" date="2019" name="Genome Biol. Evol.">
        <title>Tracing the Evolution of the Plastome and Mitogenome in the Chloropicophyceae Uncovered Convergent tRNA Gene Losses and a Variant Plastid Genetic Code.</title>
        <authorList>
            <person name="Turmel M."/>
            <person name="Dos Santos A.L."/>
            <person name="Otis C."/>
            <person name="Sergerie R."/>
            <person name="Lemieux C."/>
        </authorList>
    </citation>
    <scope>NUCLEOTIDE SEQUENCE</scope>
</reference>
<dbReference type="PRINTS" id="PR01435">
    <property type="entry name" value="NPOXDRDTASE5"/>
</dbReference>
<feature type="transmembrane region" description="Helical" evidence="8">
    <location>
        <begin position="176"/>
        <end position="199"/>
    </location>
</feature>
<dbReference type="GO" id="GO:0016020">
    <property type="term" value="C:membrane"/>
    <property type="evidence" value="ECO:0007669"/>
    <property type="project" value="UniProtKB-SubCell"/>
</dbReference>
<dbReference type="InterPro" id="IPR001750">
    <property type="entry name" value="ND/Mrp_TM"/>
</dbReference>
<comment type="catalytic activity">
    <reaction evidence="8">
        <text>a ubiquinone + NADH + 5 H(+)(in) = a ubiquinol + NAD(+) + 4 H(+)(out)</text>
        <dbReference type="Rhea" id="RHEA:29091"/>
        <dbReference type="Rhea" id="RHEA-COMP:9565"/>
        <dbReference type="Rhea" id="RHEA-COMP:9566"/>
        <dbReference type="ChEBI" id="CHEBI:15378"/>
        <dbReference type="ChEBI" id="CHEBI:16389"/>
        <dbReference type="ChEBI" id="CHEBI:17976"/>
        <dbReference type="ChEBI" id="CHEBI:57540"/>
        <dbReference type="ChEBI" id="CHEBI:57945"/>
        <dbReference type="EC" id="7.1.1.2"/>
    </reaction>
</comment>
<organism evidence="11">
    <name type="scientific">Picocystis salinarum</name>
    <dbReference type="NCBI Taxonomy" id="88271"/>
    <lineage>
        <taxon>Eukaryota</taxon>
        <taxon>Viridiplantae</taxon>
        <taxon>Chlorophyta</taxon>
        <taxon>Picocystophyceae</taxon>
        <taxon>Picocystales</taxon>
        <taxon>Picocystaceae</taxon>
        <taxon>Picocystis</taxon>
    </lineage>
</organism>
<feature type="transmembrane region" description="Helical" evidence="8">
    <location>
        <begin position="254"/>
        <end position="272"/>
    </location>
</feature>
<comment type="similarity">
    <text evidence="2 8">Belongs to the complex I subunit 5 family.</text>
</comment>
<dbReference type="InterPro" id="IPR001516">
    <property type="entry name" value="Proton_antipo_N"/>
</dbReference>
<feature type="domain" description="NADH-Ubiquinone oxidoreductase (complex I) chain 5 N-terminal" evidence="10">
    <location>
        <begin position="64"/>
        <end position="113"/>
    </location>
</feature>
<sequence>MYLCVVTLPLWGFLLAAGAGRWLGGRGAALLTTGGAILGWVLCCVLFYEVALCGSPCFLTLAPWVQCELFDATWGFWFDSLTVVMLVVVTSVSTLVHLYSWGYMAEDPHLPRFLSYLSLFTFFMVMLVTGDNFLQLFFGWEGVGLASYLLINFWFTRLQANKAALKAMVMNRVGDVGLALGVWGLFTLFGSVEYSTVFACAARETGRTLPLWGAASLDALDVCCLLLFVGAVGKSAQLGLHTWLPDAMEGPTPVSALIHAATMVTAGVFLLARCSPLLECAPQARGVVALLGALTAFFAATAGVVQNDLKRVIAYSTCSQLGYMVFACGLSHYDVGVFHLANHAFFKALLFLGAGCVIHAFGDEQDLRRMGGALRLCPLTYSAMLLGSLALVGFPFLAGFYSKDAILEVAWAQYNLRGSFAYVLGTLSAGCTAYYSLRLLVSGFGAAPQGRRSTYLALHEAPWTMGLPLVLLAGGSLTSGYLAKDMMLGVGTDFWHQSLYQAPGQGAALEAEYLPQGWKLLPLGFTLGGAALAGALHAGWGPVLLGWARRPALRALYGFLNQRWLVDRLYNAFLGRSALAFGHRGTFRALDRGVLAQWGPLGLTRTFRDASQRVAAWQTGYVYHYALILLLGLTALLAWVEGRAFLAHWVDPRLYLLWAGTFLLAPGTSRTP</sequence>
<feature type="transmembrane region" description="Helical" evidence="8">
    <location>
        <begin position="211"/>
        <end position="233"/>
    </location>
</feature>
<dbReference type="Pfam" id="PF00662">
    <property type="entry name" value="Proton_antipo_N"/>
    <property type="match status" value="1"/>
</dbReference>